<feature type="domain" description="SH3b" evidence="3">
    <location>
        <begin position="290"/>
        <end position="360"/>
    </location>
</feature>
<feature type="compositionally biased region" description="Low complexity" evidence="1">
    <location>
        <begin position="183"/>
        <end position="200"/>
    </location>
</feature>
<proteinExistence type="predicted"/>
<dbReference type="PANTHER" id="PTHR34408:SF1">
    <property type="entry name" value="GLYCOSYL HYDROLASE FAMILY 19 DOMAIN-CONTAINING PROTEIN HI_1415"/>
    <property type="match status" value="1"/>
</dbReference>
<sequence length="676" mass="72779">MSTIKNAQIFRIFTIILAVIMFSAAFTVLSLQRDGYAYGTGETGQITASSLYVRSGPGTNYSKIGTMKKGKTFTVTGTGKDRSGVTWYKMRYGSKNGYVSSKYVYIKQHSVTAVSGTKGTINTKKDPLTVRSGPGSSYSRLGSLAKGKTFDITGKATDGSGVIWYRLTYNGKTGYVSSSYVRTSSTGSSSSESTTVTPTTNLKGTVNTKSDPLTVRSGAGATYSRLGTLAKGKTFDITGQASDSKGVVWYQLNYNGKKGFVSSQYVKATDGSSNNSGTTDPGQDSNEITFQVGTVTTSSSPLNVRSGAGSSYSKLGTLAKGATVLVTGSVNDKNGKAWYKYQFTSSKDGYICSDYVKLQTVTSDSNFESYMTAQGFPESYKSGLRVLHAMHPNWTFKALKLNISWNDALAKETAEPHTNLVSPSSPVRYRSTEAGAYNASTKTWSRADGGWYPASKKVVAYYMDPRNFLNDTGVYQFMTHSYDGSNQNANTVAAVVKGTFMETRKPGGGYSNYASLINAVGKASNVNPNVLAAMIVQEQGSKGTSSLISGTVSGYKGYYNFFNVNAYETSSRDKITNGLIYAKNHGWNSVYSSIKGGADFYYRDYVSKKQNTYYLKKFNVNNGLSTVATHQYMTNVQGAAGEGTLVRKAFGSDSSSAVTFEIPVYNSMPSSICPLP</sequence>
<keyword evidence="5" id="KW-1185">Reference proteome</keyword>
<evidence type="ECO:0000256" key="1">
    <source>
        <dbReference type="SAM" id="MobiDB-lite"/>
    </source>
</evidence>
<protein>
    <submittedName>
        <fullName evidence="4">SH3 domain-containing protein</fullName>
    </submittedName>
</protein>
<feature type="domain" description="SH3b" evidence="3">
    <location>
        <begin position="116"/>
        <end position="185"/>
    </location>
</feature>
<gene>
    <name evidence="4" type="ORF">H8876_06595</name>
</gene>
<evidence type="ECO:0000256" key="2">
    <source>
        <dbReference type="SAM" id="Phobius"/>
    </source>
</evidence>
<dbReference type="InterPro" id="IPR052354">
    <property type="entry name" value="Cell_Wall_Dynamics_Protein"/>
</dbReference>
<feature type="compositionally biased region" description="Polar residues" evidence="1">
    <location>
        <begin position="201"/>
        <end position="211"/>
    </location>
</feature>
<dbReference type="SMART" id="SM00287">
    <property type="entry name" value="SH3b"/>
    <property type="match status" value="4"/>
</dbReference>
<keyword evidence="2" id="KW-0472">Membrane</keyword>
<reference evidence="4" key="1">
    <citation type="submission" date="2020-08" db="EMBL/GenBank/DDBJ databases">
        <authorList>
            <person name="Liu C."/>
            <person name="Sun Q."/>
        </authorList>
    </citation>
    <scope>NUCLEOTIDE SEQUENCE</scope>
    <source>
        <strain evidence="4">BX16</strain>
    </source>
</reference>
<dbReference type="RefSeq" id="WP_249287071.1">
    <property type="nucleotide sequence ID" value="NZ_JACRWC010000083.1"/>
</dbReference>
<dbReference type="Gene3D" id="2.30.30.40">
    <property type="entry name" value="SH3 Domains"/>
    <property type="match status" value="4"/>
</dbReference>
<keyword evidence="2" id="KW-1133">Transmembrane helix</keyword>
<dbReference type="Proteomes" id="UP000644115">
    <property type="component" value="Unassembled WGS sequence"/>
</dbReference>
<evidence type="ECO:0000313" key="4">
    <source>
        <dbReference type="EMBL" id="MBC5999665.1"/>
    </source>
</evidence>
<feature type="domain" description="SH3b" evidence="3">
    <location>
        <begin position="41"/>
        <end position="108"/>
    </location>
</feature>
<dbReference type="InterPro" id="IPR003646">
    <property type="entry name" value="SH3-like_bac-type"/>
</dbReference>
<feature type="region of interest" description="Disordered" evidence="1">
    <location>
        <begin position="183"/>
        <end position="211"/>
    </location>
</feature>
<dbReference type="PROSITE" id="PS51781">
    <property type="entry name" value="SH3B"/>
    <property type="match status" value="4"/>
</dbReference>
<accession>A0A923SRR6</accession>
<dbReference type="Pfam" id="PF08239">
    <property type="entry name" value="SH3_3"/>
    <property type="match status" value="4"/>
</dbReference>
<dbReference type="EMBL" id="JACRWC010000083">
    <property type="protein sequence ID" value="MBC5999665.1"/>
    <property type="molecule type" value="Genomic_DNA"/>
</dbReference>
<feature type="transmembrane region" description="Helical" evidence="2">
    <location>
        <begin position="12"/>
        <end position="31"/>
    </location>
</feature>
<evidence type="ECO:0000259" key="3">
    <source>
        <dbReference type="PROSITE" id="PS51781"/>
    </source>
</evidence>
<evidence type="ECO:0000313" key="5">
    <source>
        <dbReference type="Proteomes" id="UP000644115"/>
    </source>
</evidence>
<comment type="caution">
    <text evidence="4">The sequence shown here is derived from an EMBL/GenBank/DDBJ whole genome shotgun (WGS) entry which is preliminary data.</text>
</comment>
<dbReference type="PANTHER" id="PTHR34408">
    <property type="entry name" value="FAMILY PROTEIN, PUTATIVE-RELATED"/>
    <property type="match status" value="1"/>
</dbReference>
<keyword evidence="2" id="KW-0812">Transmembrane</keyword>
<name>A0A923SRR6_9FIRM</name>
<dbReference type="AlphaFoldDB" id="A0A923SRR6"/>
<feature type="domain" description="SH3b" evidence="3">
    <location>
        <begin position="203"/>
        <end position="270"/>
    </location>
</feature>
<organism evidence="4 5">
    <name type="scientific">Lentihominibacter faecis</name>
    <dbReference type="NCBI Taxonomy" id="2764712"/>
    <lineage>
        <taxon>Bacteria</taxon>
        <taxon>Bacillati</taxon>
        <taxon>Bacillota</taxon>
        <taxon>Clostridia</taxon>
        <taxon>Peptostreptococcales</taxon>
        <taxon>Anaerovoracaceae</taxon>
        <taxon>Lentihominibacter</taxon>
    </lineage>
</organism>